<dbReference type="PANTHER" id="PTHR43611">
    <property type="entry name" value="ALPHA-D-GLUCOSE 1-PHOSPHATE PHOSPHATASE"/>
    <property type="match status" value="1"/>
</dbReference>
<proteinExistence type="predicted"/>
<comment type="caution">
    <text evidence="1">The sequence shown here is derived from an EMBL/GenBank/DDBJ whole genome shotgun (WGS) entry which is preliminary data.</text>
</comment>
<reference evidence="1 2" key="1">
    <citation type="submission" date="2024-06" db="EMBL/GenBank/DDBJ databases">
        <title>The Natural Products Discovery Center: Release of the First 8490 Sequenced Strains for Exploring Actinobacteria Biosynthetic Diversity.</title>
        <authorList>
            <person name="Kalkreuter E."/>
            <person name="Kautsar S.A."/>
            <person name="Yang D."/>
            <person name="Bader C.D."/>
            <person name="Teijaro C.N."/>
            <person name="Fluegel L."/>
            <person name="Davis C.M."/>
            <person name="Simpson J.R."/>
            <person name="Lauterbach L."/>
            <person name="Steele A.D."/>
            <person name="Gui C."/>
            <person name="Meng S."/>
            <person name="Li G."/>
            <person name="Viehrig K."/>
            <person name="Ye F."/>
            <person name="Su P."/>
            <person name="Kiefer A.F."/>
            <person name="Nichols A."/>
            <person name="Cepeda A.J."/>
            <person name="Yan W."/>
            <person name="Fan B."/>
            <person name="Jiang Y."/>
            <person name="Adhikari A."/>
            <person name="Zheng C.-J."/>
            <person name="Schuster L."/>
            <person name="Cowan T.M."/>
            <person name="Smanski M.J."/>
            <person name="Chevrette M.G."/>
            <person name="De Carvalho L.P.S."/>
            <person name="Shen B."/>
        </authorList>
    </citation>
    <scope>NUCLEOTIDE SEQUENCE [LARGE SCALE GENOMIC DNA]</scope>
    <source>
        <strain evidence="1 2">NPDC050671</strain>
    </source>
</reference>
<dbReference type="Proteomes" id="UP001551658">
    <property type="component" value="Unassembled WGS sequence"/>
</dbReference>
<dbReference type="InterPro" id="IPR006439">
    <property type="entry name" value="HAD-SF_hydro_IA"/>
</dbReference>
<dbReference type="InterPro" id="IPR023214">
    <property type="entry name" value="HAD_sf"/>
</dbReference>
<dbReference type="SUPFAM" id="SSF56784">
    <property type="entry name" value="HAD-like"/>
    <property type="match status" value="1"/>
</dbReference>
<dbReference type="CDD" id="cd02603">
    <property type="entry name" value="HAD_sEH-N_like"/>
    <property type="match status" value="1"/>
</dbReference>
<dbReference type="NCBIfam" id="TIGR01509">
    <property type="entry name" value="HAD-SF-IA-v3"/>
    <property type="match status" value="1"/>
</dbReference>
<dbReference type="InterPro" id="IPR036412">
    <property type="entry name" value="HAD-like_sf"/>
</dbReference>
<protein>
    <submittedName>
        <fullName evidence="1">HAD family phosphatase</fullName>
    </submittedName>
</protein>
<dbReference type="Pfam" id="PF00702">
    <property type="entry name" value="Hydrolase"/>
    <property type="match status" value="1"/>
</dbReference>
<evidence type="ECO:0000313" key="2">
    <source>
        <dbReference type="Proteomes" id="UP001551658"/>
    </source>
</evidence>
<gene>
    <name evidence="1" type="ORF">AB0H72_08660</name>
</gene>
<dbReference type="PANTHER" id="PTHR43611:SF3">
    <property type="entry name" value="FLAVIN MONONUCLEOTIDE HYDROLASE 1, CHLOROPLATIC"/>
    <property type="match status" value="1"/>
</dbReference>
<accession>A0ABV3F4Y0</accession>
<sequence length="216" mass="23931">MLNTTFDSPGEIDAVIFDYNGVIGLQPTMPMWCGLTELAGWQADEVERFQSVFWSAREPYDSGEFDDADFWSAVLGHHPEPRLLTRLRAVDTALWTRTDDRVVALLHRARRAGLPMVLLSNAPHPVSDALDASDWRGVLTDALYSARLGLNKPHPDTYRKALAATGVHDPGRVLFVDDRADNCHAAARLGLRVLHYTGSPADIEERLGPPAPNRIP</sequence>
<organism evidence="1 2">
    <name type="scientific">Nocardia fusca</name>
    <dbReference type="NCBI Taxonomy" id="941183"/>
    <lineage>
        <taxon>Bacteria</taxon>
        <taxon>Bacillati</taxon>
        <taxon>Actinomycetota</taxon>
        <taxon>Actinomycetes</taxon>
        <taxon>Mycobacteriales</taxon>
        <taxon>Nocardiaceae</taxon>
        <taxon>Nocardia</taxon>
    </lineage>
</organism>
<name>A0ABV3F4Y0_9NOCA</name>
<dbReference type="RefSeq" id="WP_357975809.1">
    <property type="nucleotide sequence ID" value="NZ_JBFAIH010000003.1"/>
</dbReference>
<evidence type="ECO:0000313" key="1">
    <source>
        <dbReference type="EMBL" id="MEV0362761.1"/>
    </source>
</evidence>
<keyword evidence="2" id="KW-1185">Reference proteome</keyword>
<dbReference type="Gene3D" id="3.40.50.1000">
    <property type="entry name" value="HAD superfamily/HAD-like"/>
    <property type="match status" value="1"/>
</dbReference>
<dbReference type="EMBL" id="JBFAIH010000003">
    <property type="protein sequence ID" value="MEV0362761.1"/>
    <property type="molecule type" value="Genomic_DNA"/>
</dbReference>